<dbReference type="AlphaFoldDB" id="A0A1Z4MTY2"/>
<keyword evidence="2" id="KW-1133">Transmembrane helix</keyword>
<proteinExistence type="predicted"/>
<feature type="region of interest" description="Disordered" evidence="1">
    <location>
        <begin position="81"/>
        <end position="124"/>
    </location>
</feature>
<reference evidence="3 4" key="1">
    <citation type="submission" date="2017-06" db="EMBL/GenBank/DDBJ databases">
        <title>Genome sequencing of cyanobaciteial culture collection at National Institute for Environmental Studies (NIES).</title>
        <authorList>
            <person name="Hirose Y."/>
            <person name="Shimura Y."/>
            <person name="Fujisawa T."/>
            <person name="Nakamura Y."/>
            <person name="Kawachi M."/>
        </authorList>
    </citation>
    <scope>NUCLEOTIDE SEQUENCE [LARGE SCALE GENOMIC DNA]</scope>
    <source>
        <strain evidence="3 4">NIES-37</strain>
    </source>
</reference>
<feature type="compositionally biased region" description="Low complexity" evidence="1">
    <location>
        <begin position="98"/>
        <end position="116"/>
    </location>
</feature>
<feature type="compositionally biased region" description="Basic and acidic residues" evidence="1">
    <location>
        <begin position="84"/>
        <end position="96"/>
    </location>
</feature>
<name>A0A1Z4MTY2_9CYAN</name>
<dbReference type="KEGG" id="ttq:NIES37_08630"/>
<dbReference type="Proteomes" id="UP000218785">
    <property type="component" value="Chromosome"/>
</dbReference>
<accession>A0A1Z4MTY2</accession>
<organism evidence="3 4">
    <name type="scientific">Tolypothrix tenuis PCC 7101</name>
    <dbReference type="NCBI Taxonomy" id="231146"/>
    <lineage>
        <taxon>Bacteria</taxon>
        <taxon>Bacillati</taxon>
        <taxon>Cyanobacteriota</taxon>
        <taxon>Cyanophyceae</taxon>
        <taxon>Nostocales</taxon>
        <taxon>Tolypothrichaceae</taxon>
        <taxon>Tolypothrix</taxon>
    </lineage>
</organism>
<evidence type="ECO:0000313" key="4">
    <source>
        <dbReference type="Proteomes" id="UP000218785"/>
    </source>
</evidence>
<dbReference type="RefSeq" id="WP_096574063.1">
    <property type="nucleotide sequence ID" value="NZ_CAWNJS010000001.1"/>
</dbReference>
<keyword evidence="4" id="KW-1185">Reference proteome</keyword>
<keyword evidence="2" id="KW-0812">Transmembrane</keyword>
<gene>
    <name evidence="3" type="ORF">NIES37_08630</name>
</gene>
<evidence type="ECO:0000256" key="2">
    <source>
        <dbReference type="SAM" id="Phobius"/>
    </source>
</evidence>
<dbReference type="EMBL" id="AP018248">
    <property type="protein sequence ID" value="BAY96926.1"/>
    <property type="molecule type" value="Genomic_DNA"/>
</dbReference>
<keyword evidence="2" id="KW-0472">Membrane</keyword>
<sequence>MTRVFAWVQNVLVRRIAMVFLLGLAFLGMQFFGYSNGMQAQADTVKTPEGIYYKGTPDNIGSGSSGGNLIDKAVDSLKSNSGDNIRRNFNDDRSSYDSRGYYGNTSSNSSNRGNIGETVKTPEGTYYKGTPDNNLIENSQNKLGKAANSIREKLNLDEDTPQATKDFVGSIKNKVGEVINSGSRD</sequence>
<evidence type="ECO:0000256" key="1">
    <source>
        <dbReference type="SAM" id="MobiDB-lite"/>
    </source>
</evidence>
<feature type="transmembrane region" description="Helical" evidence="2">
    <location>
        <begin position="12"/>
        <end position="32"/>
    </location>
</feature>
<evidence type="ECO:0000313" key="3">
    <source>
        <dbReference type="EMBL" id="BAY96926.1"/>
    </source>
</evidence>
<protein>
    <submittedName>
        <fullName evidence="3">Uncharacterized protein</fullName>
    </submittedName>
</protein>